<dbReference type="AlphaFoldDB" id="A0A1W0WMC3"/>
<name>A0A1W0WMC3_HYPEX</name>
<gene>
    <name evidence="3" type="ORF">BV898_09499</name>
</gene>
<feature type="transmembrane region" description="Helical" evidence="2">
    <location>
        <begin position="54"/>
        <end position="74"/>
    </location>
</feature>
<evidence type="ECO:0000313" key="3">
    <source>
        <dbReference type="EMBL" id="OQV16354.1"/>
    </source>
</evidence>
<keyword evidence="2" id="KW-1133">Transmembrane helix</keyword>
<sequence length="109" mass="11791">MVSSQSEERDHSEVNDAPNDESPVLLQYAVDSTKIPNAVVVVDAWIGSKKLRKFFLAFIVLALTGFIFTFQRQYLATSDGDPPPKLIAAVLGSSGDGDFGSLFNNALNV</sequence>
<protein>
    <submittedName>
        <fullName evidence="3">Uncharacterized protein</fullName>
    </submittedName>
</protein>
<organism evidence="3 4">
    <name type="scientific">Hypsibius exemplaris</name>
    <name type="common">Freshwater tardigrade</name>
    <dbReference type="NCBI Taxonomy" id="2072580"/>
    <lineage>
        <taxon>Eukaryota</taxon>
        <taxon>Metazoa</taxon>
        <taxon>Ecdysozoa</taxon>
        <taxon>Tardigrada</taxon>
        <taxon>Eutardigrada</taxon>
        <taxon>Parachela</taxon>
        <taxon>Hypsibioidea</taxon>
        <taxon>Hypsibiidae</taxon>
        <taxon>Hypsibius</taxon>
    </lineage>
</organism>
<feature type="compositionally biased region" description="Basic and acidic residues" evidence="1">
    <location>
        <begin position="1"/>
        <end position="14"/>
    </location>
</feature>
<accession>A0A1W0WMC3</accession>
<comment type="caution">
    <text evidence="3">The sequence shown here is derived from an EMBL/GenBank/DDBJ whole genome shotgun (WGS) entry which is preliminary data.</text>
</comment>
<evidence type="ECO:0000256" key="2">
    <source>
        <dbReference type="SAM" id="Phobius"/>
    </source>
</evidence>
<keyword evidence="2" id="KW-0812">Transmembrane</keyword>
<dbReference type="EMBL" id="MTYJ01000075">
    <property type="protein sequence ID" value="OQV16354.1"/>
    <property type="molecule type" value="Genomic_DNA"/>
</dbReference>
<evidence type="ECO:0000313" key="4">
    <source>
        <dbReference type="Proteomes" id="UP000192578"/>
    </source>
</evidence>
<dbReference type="Proteomes" id="UP000192578">
    <property type="component" value="Unassembled WGS sequence"/>
</dbReference>
<evidence type="ECO:0000256" key="1">
    <source>
        <dbReference type="SAM" id="MobiDB-lite"/>
    </source>
</evidence>
<keyword evidence="4" id="KW-1185">Reference proteome</keyword>
<feature type="region of interest" description="Disordered" evidence="1">
    <location>
        <begin position="1"/>
        <end position="22"/>
    </location>
</feature>
<keyword evidence="2" id="KW-0472">Membrane</keyword>
<proteinExistence type="predicted"/>
<reference evidence="4" key="1">
    <citation type="submission" date="2017-01" db="EMBL/GenBank/DDBJ databases">
        <title>Comparative genomics of anhydrobiosis in the tardigrade Hypsibius dujardini.</title>
        <authorList>
            <person name="Yoshida Y."/>
            <person name="Koutsovoulos G."/>
            <person name="Laetsch D."/>
            <person name="Stevens L."/>
            <person name="Kumar S."/>
            <person name="Horikawa D."/>
            <person name="Ishino K."/>
            <person name="Komine S."/>
            <person name="Tomita M."/>
            <person name="Blaxter M."/>
            <person name="Arakawa K."/>
        </authorList>
    </citation>
    <scope>NUCLEOTIDE SEQUENCE [LARGE SCALE GENOMIC DNA]</scope>
    <source>
        <strain evidence="4">Z151</strain>
    </source>
</reference>